<evidence type="ECO:0000256" key="3">
    <source>
        <dbReference type="ARBA" id="ARBA00022759"/>
    </source>
</evidence>
<proteinExistence type="inferred from homology"/>
<keyword evidence="8" id="KW-0464">Manganese</keyword>
<dbReference type="InterPro" id="IPR019856">
    <property type="entry name" value="CRISPR-assoc_Cas1_DVULG"/>
</dbReference>
<keyword evidence="6" id="KW-0051">Antiviral defense</keyword>
<dbReference type="EC" id="3.1.-.-" evidence="9"/>
<protein>
    <submittedName>
        <fullName evidence="9">CRISPR-associated endonuclease Cas1</fullName>
        <ecNumber evidence="9">3.1.-.-</ecNumber>
    </submittedName>
</protein>
<dbReference type="InterPro" id="IPR042206">
    <property type="entry name" value="CRISPR-assoc_Cas1_C"/>
</dbReference>
<keyword evidence="7" id="KW-0238">DNA-binding</keyword>
<organism evidence="9">
    <name type="scientific">bioreactor metagenome</name>
    <dbReference type="NCBI Taxonomy" id="1076179"/>
    <lineage>
        <taxon>unclassified sequences</taxon>
        <taxon>metagenomes</taxon>
        <taxon>ecological metagenomes</taxon>
    </lineage>
</organism>
<keyword evidence="1" id="KW-0540">Nuclease</keyword>
<dbReference type="NCBIfam" id="TIGR00287">
    <property type="entry name" value="cas1"/>
    <property type="match status" value="1"/>
</dbReference>
<dbReference type="GO" id="GO:0003677">
    <property type="term" value="F:DNA binding"/>
    <property type="evidence" value="ECO:0007669"/>
    <property type="project" value="UniProtKB-KW"/>
</dbReference>
<keyword evidence="2" id="KW-0479">Metal-binding</keyword>
<dbReference type="GO" id="GO:0043571">
    <property type="term" value="P:maintenance of CRISPR repeat elements"/>
    <property type="evidence" value="ECO:0007669"/>
    <property type="project" value="InterPro"/>
</dbReference>
<keyword evidence="4 9" id="KW-0378">Hydrolase</keyword>
<dbReference type="PANTHER" id="PTHR34353">
    <property type="entry name" value="CRISPR-ASSOCIATED ENDONUCLEASE CAS1 1"/>
    <property type="match status" value="1"/>
</dbReference>
<evidence type="ECO:0000313" key="9">
    <source>
        <dbReference type="EMBL" id="MPM59991.1"/>
    </source>
</evidence>
<comment type="caution">
    <text evidence="9">The sequence shown here is derived from an EMBL/GenBank/DDBJ whole genome shotgun (WGS) entry which is preliminary data.</text>
</comment>
<evidence type="ECO:0000256" key="5">
    <source>
        <dbReference type="ARBA" id="ARBA00022842"/>
    </source>
</evidence>
<dbReference type="Gene3D" id="1.20.120.920">
    <property type="entry name" value="CRISPR-associated endonuclease Cas1, C-terminal domain"/>
    <property type="match status" value="1"/>
</dbReference>
<keyword evidence="3 9" id="KW-0255">Endonuclease</keyword>
<gene>
    <name evidence="9" type="primary">cas1_23</name>
    <name evidence="9" type="ORF">SDC9_106837</name>
</gene>
<evidence type="ECO:0000256" key="7">
    <source>
        <dbReference type="ARBA" id="ARBA00023125"/>
    </source>
</evidence>
<dbReference type="GO" id="GO:0051607">
    <property type="term" value="P:defense response to virus"/>
    <property type="evidence" value="ECO:0007669"/>
    <property type="project" value="UniProtKB-KW"/>
</dbReference>
<dbReference type="NCBIfam" id="TIGR03640">
    <property type="entry name" value="cas1_DVULG"/>
    <property type="match status" value="1"/>
</dbReference>
<dbReference type="GO" id="GO:0004520">
    <property type="term" value="F:DNA endonuclease activity"/>
    <property type="evidence" value="ECO:0007669"/>
    <property type="project" value="InterPro"/>
</dbReference>
<evidence type="ECO:0000256" key="1">
    <source>
        <dbReference type="ARBA" id="ARBA00022722"/>
    </source>
</evidence>
<dbReference type="EMBL" id="VSSQ01017565">
    <property type="protein sequence ID" value="MPM59991.1"/>
    <property type="molecule type" value="Genomic_DNA"/>
</dbReference>
<evidence type="ECO:0000256" key="8">
    <source>
        <dbReference type="ARBA" id="ARBA00023211"/>
    </source>
</evidence>
<dbReference type="InterPro" id="IPR002729">
    <property type="entry name" value="CRISPR-assoc_Cas1"/>
</dbReference>
<dbReference type="PANTHER" id="PTHR34353:SF2">
    <property type="entry name" value="CRISPR-ASSOCIATED ENDONUCLEASE CAS1 1"/>
    <property type="match status" value="1"/>
</dbReference>
<dbReference type="InterPro" id="IPR050646">
    <property type="entry name" value="Cas1"/>
</dbReference>
<sequence>MRKLLNTLYVTTPETYLSLDGENVVVLLGEEEKLRLPLHTLESIAYFGYKGTSPALMGACAERGIRLSYFSPNGRFLAAAAANENGNVLLRKIQYRLSDDASASAKIARSFILAKMYNSRWILERTTRDHPQRVDVTAIKDSCQVLAGQMKAVAACEDLELLRGLEGSASERYFSHFNQMILVDDERFRFENRNRRPPTDRVNAMLSFLYALLSSACAAALQQAGLDPYVGFLHRDRPGRISLALDLMEEFRGLFCDRLALTMINTRAISAKDFDCKENGAVLLNDSGRKAVITAWQSRKQEVILHPYLNEKIPWGLAPHIQAVLLARYLRGDLDAYPPFFWK</sequence>
<dbReference type="InterPro" id="IPR042211">
    <property type="entry name" value="CRISPR-assoc_Cas1_N"/>
</dbReference>
<accession>A0A645B5V1</accession>
<dbReference type="HAMAP" id="MF_01470">
    <property type="entry name" value="Cas1"/>
    <property type="match status" value="1"/>
</dbReference>
<evidence type="ECO:0000256" key="6">
    <source>
        <dbReference type="ARBA" id="ARBA00023118"/>
    </source>
</evidence>
<dbReference type="GO" id="GO:0046872">
    <property type="term" value="F:metal ion binding"/>
    <property type="evidence" value="ECO:0007669"/>
    <property type="project" value="UniProtKB-KW"/>
</dbReference>
<dbReference type="Gene3D" id="3.100.10.20">
    <property type="entry name" value="CRISPR-associated endonuclease Cas1, N-terminal domain"/>
    <property type="match status" value="1"/>
</dbReference>
<evidence type="ECO:0000256" key="4">
    <source>
        <dbReference type="ARBA" id="ARBA00022801"/>
    </source>
</evidence>
<reference evidence="9" key="1">
    <citation type="submission" date="2019-08" db="EMBL/GenBank/DDBJ databases">
        <authorList>
            <person name="Kucharzyk K."/>
            <person name="Murdoch R.W."/>
            <person name="Higgins S."/>
            <person name="Loffler F."/>
        </authorList>
    </citation>
    <scope>NUCLEOTIDE SEQUENCE</scope>
</reference>
<name>A0A645B5V1_9ZZZZ</name>
<dbReference type="AlphaFoldDB" id="A0A645B5V1"/>
<dbReference type="Pfam" id="PF01867">
    <property type="entry name" value="Cas_Cas1"/>
    <property type="match status" value="1"/>
</dbReference>
<keyword evidence="5" id="KW-0460">Magnesium</keyword>
<evidence type="ECO:0000256" key="2">
    <source>
        <dbReference type="ARBA" id="ARBA00022723"/>
    </source>
</evidence>
<dbReference type="GO" id="GO:0016787">
    <property type="term" value="F:hydrolase activity"/>
    <property type="evidence" value="ECO:0007669"/>
    <property type="project" value="UniProtKB-KW"/>
</dbReference>